<reference evidence="2 3" key="1">
    <citation type="journal article" date="2019" name="ISME J.">
        <title>Candidatus Macondimonas diazotrophica, a novel gammaproteobacterial genus dominating crude-oil-contaminated coastal sediments.</title>
        <authorList>
            <person name="Karthikeyan S."/>
            <person name="Konstantinidis K."/>
        </authorList>
    </citation>
    <scope>NUCLEOTIDE SEQUENCE [LARGE SCALE GENOMIC DNA]</scope>
    <source>
        <strain evidence="2 3">KTK01</strain>
    </source>
</reference>
<dbReference type="EMBL" id="SRIO01000017">
    <property type="protein sequence ID" value="TFZ81695.1"/>
    <property type="molecule type" value="Genomic_DNA"/>
</dbReference>
<dbReference type="Proteomes" id="UP000297890">
    <property type="component" value="Unassembled WGS sequence"/>
</dbReference>
<feature type="region of interest" description="Disordered" evidence="1">
    <location>
        <begin position="1"/>
        <end position="57"/>
    </location>
</feature>
<organism evidence="2 3">
    <name type="scientific">Candidatus Macondimonas diazotrophica</name>
    <dbReference type="NCBI Taxonomy" id="2305248"/>
    <lineage>
        <taxon>Bacteria</taxon>
        <taxon>Pseudomonadati</taxon>
        <taxon>Pseudomonadota</taxon>
        <taxon>Gammaproteobacteria</taxon>
        <taxon>Chromatiales</taxon>
        <taxon>Ectothiorhodospiraceae</taxon>
        <taxon>Candidatus Macondimonas</taxon>
    </lineage>
</organism>
<dbReference type="AlphaFoldDB" id="A0A4Z0F7N2"/>
<feature type="compositionally biased region" description="Basic and acidic residues" evidence="1">
    <location>
        <begin position="204"/>
        <end position="218"/>
    </location>
</feature>
<feature type="region of interest" description="Disordered" evidence="1">
    <location>
        <begin position="204"/>
        <end position="225"/>
    </location>
</feature>
<protein>
    <submittedName>
        <fullName evidence="2">Uncharacterized protein</fullName>
    </submittedName>
</protein>
<evidence type="ECO:0000313" key="3">
    <source>
        <dbReference type="Proteomes" id="UP000297890"/>
    </source>
</evidence>
<proteinExistence type="predicted"/>
<sequence length="225" mass="24925">MKFSDIFRSSPATEPVSAPAESNQEESTEPKVSPLEAFKDIWQSDTTEAEQDDADLSSLFSIDPEKINSTVSNIDFTKSLDPQVLESIAAGGEDAQKAFLTSLNSVARDVFSQSMLANGMLVKQALTKAQDKIDTRTSRSYNRLKASEALTSSNPLLKDPAVEPMISAIQERLHKKYPDADSESIKQQAEEYLLKFADVIRGPSEQRKQEETSAKETDFSTFLDF</sequence>
<comment type="caution">
    <text evidence="2">The sequence shown here is derived from an EMBL/GenBank/DDBJ whole genome shotgun (WGS) entry which is preliminary data.</text>
</comment>
<keyword evidence="3" id="KW-1185">Reference proteome</keyword>
<name>A0A4Z0F7N2_9GAMM</name>
<evidence type="ECO:0000256" key="1">
    <source>
        <dbReference type="SAM" id="MobiDB-lite"/>
    </source>
</evidence>
<evidence type="ECO:0000313" key="2">
    <source>
        <dbReference type="EMBL" id="TFZ81695.1"/>
    </source>
</evidence>
<dbReference type="RefSeq" id="WP_135282572.1">
    <property type="nucleotide sequence ID" value="NZ_SRIO01000017.1"/>
</dbReference>
<accession>A0A4Z0F7N2</accession>
<gene>
    <name evidence="2" type="ORF">E4680_11535</name>
</gene>